<feature type="region of interest" description="Disordered" evidence="1">
    <location>
        <begin position="373"/>
        <end position="392"/>
    </location>
</feature>
<reference evidence="2 3" key="1">
    <citation type="submission" date="2019-02" db="EMBL/GenBank/DDBJ databases">
        <title>Genome sequencing of the rare red list fungi Antrodiella citrinella (Flaviporus citrinellus).</title>
        <authorList>
            <person name="Buettner E."/>
            <person name="Kellner H."/>
        </authorList>
    </citation>
    <scope>NUCLEOTIDE SEQUENCE [LARGE SCALE GENOMIC DNA]</scope>
    <source>
        <strain evidence="2 3">DSM 108506</strain>
    </source>
</reference>
<gene>
    <name evidence="2" type="ORF">EUX98_g7506</name>
</gene>
<dbReference type="EMBL" id="SGPM01000320">
    <property type="protein sequence ID" value="THH26681.1"/>
    <property type="molecule type" value="Genomic_DNA"/>
</dbReference>
<protein>
    <submittedName>
        <fullName evidence="2">Uncharacterized protein</fullName>
    </submittedName>
</protein>
<evidence type="ECO:0000313" key="3">
    <source>
        <dbReference type="Proteomes" id="UP000308730"/>
    </source>
</evidence>
<evidence type="ECO:0000313" key="2">
    <source>
        <dbReference type="EMBL" id="THH26681.1"/>
    </source>
</evidence>
<keyword evidence="3" id="KW-1185">Reference proteome</keyword>
<dbReference type="Proteomes" id="UP000308730">
    <property type="component" value="Unassembled WGS sequence"/>
</dbReference>
<accession>A0A4S4MNQ8</accession>
<name>A0A4S4MNQ8_9APHY</name>
<sequence length="407" mass="44996">MLDRGTMSVSDLYLEYPNLPILHPHLDPPSLLHICVDHYTQYSHAVESNAQPLTSYIAHSSPPVNEYDRRLMREYERAMELAMSAETEDSTQGQGLDQDIFLPAPTSNLEDAPPPLVDDEDDEDDDDDGDDINLMPTGNPMPPPSTDSDLSAAGLEHIADMPLVEDPTQAIPLFYDAAGDTSDLPDPFYKPLETTNDSLDAAVLPPHLLMVYGAVLWCRQHCQVSRVACNVLLWAFFLVIQLLAPHIEAPHVNLSSATHALGLRNSALRVLVVCRKCKDVYSDTDDTADKCLRCRTDLFKPSTTARGNARSSKIPWLKYPYMSISAQLSATLAIPGLEDVMDEWRTKERQPGVYQDIFDGAVSKSLLGPDRKPFFSNDPVGPAPVNPTTPSAEDSELRIGLAWAVDW</sequence>
<organism evidence="2 3">
    <name type="scientific">Antrodiella citrinella</name>
    <dbReference type="NCBI Taxonomy" id="2447956"/>
    <lineage>
        <taxon>Eukaryota</taxon>
        <taxon>Fungi</taxon>
        <taxon>Dikarya</taxon>
        <taxon>Basidiomycota</taxon>
        <taxon>Agaricomycotina</taxon>
        <taxon>Agaricomycetes</taxon>
        <taxon>Polyporales</taxon>
        <taxon>Steccherinaceae</taxon>
        <taxon>Antrodiella</taxon>
    </lineage>
</organism>
<dbReference type="AlphaFoldDB" id="A0A4S4MNQ8"/>
<dbReference type="OrthoDB" id="3239894at2759"/>
<comment type="caution">
    <text evidence="2">The sequence shown here is derived from an EMBL/GenBank/DDBJ whole genome shotgun (WGS) entry which is preliminary data.</text>
</comment>
<feature type="region of interest" description="Disordered" evidence="1">
    <location>
        <begin position="82"/>
        <end position="151"/>
    </location>
</feature>
<evidence type="ECO:0000256" key="1">
    <source>
        <dbReference type="SAM" id="MobiDB-lite"/>
    </source>
</evidence>
<feature type="compositionally biased region" description="Acidic residues" evidence="1">
    <location>
        <begin position="117"/>
        <end position="131"/>
    </location>
</feature>
<proteinExistence type="predicted"/>